<dbReference type="Proteomes" id="UP000269945">
    <property type="component" value="Unassembled WGS sequence"/>
</dbReference>
<dbReference type="AlphaFoldDB" id="A0A9X9LTP7"/>
<keyword evidence="3" id="KW-1185">Reference proteome</keyword>
<evidence type="ECO:0000313" key="2">
    <source>
        <dbReference type="EMBL" id="VCW91067.1"/>
    </source>
</evidence>
<gene>
    <name evidence="2" type="ORF">BN2614_LOCUS1</name>
</gene>
<feature type="region of interest" description="Disordered" evidence="1">
    <location>
        <begin position="57"/>
        <end position="82"/>
    </location>
</feature>
<accession>A0A9X9LTP7</accession>
<proteinExistence type="predicted"/>
<reference evidence="2 3" key="1">
    <citation type="submission" date="2018-10" db="EMBL/GenBank/DDBJ databases">
        <authorList>
            <person name="Ekblom R."/>
            <person name="Jareborg N."/>
        </authorList>
    </citation>
    <scope>NUCLEOTIDE SEQUENCE [LARGE SCALE GENOMIC DNA]</scope>
    <source>
        <tissue evidence="2">Muscle</tissue>
    </source>
</reference>
<evidence type="ECO:0000256" key="1">
    <source>
        <dbReference type="SAM" id="MobiDB-lite"/>
    </source>
</evidence>
<comment type="caution">
    <text evidence="2">The sequence shown here is derived from an EMBL/GenBank/DDBJ whole genome shotgun (WGS) entry which is preliminary data.</text>
</comment>
<feature type="compositionally biased region" description="Pro residues" evidence="1">
    <location>
        <begin position="71"/>
        <end position="82"/>
    </location>
</feature>
<dbReference type="EMBL" id="CYRY02016863">
    <property type="protein sequence ID" value="VCW91067.1"/>
    <property type="molecule type" value="Genomic_DNA"/>
</dbReference>
<protein>
    <submittedName>
        <fullName evidence="2">Uncharacterized protein</fullName>
    </submittedName>
</protein>
<organism evidence="2 3">
    <name type="scientific">Gulo gulo</name>
    <name type="common">Wolverine</name>
    <name type="synonym">Gluton</name>
    <dbReference type="NCBI Taxonomy" id="48420"/>
    <lineage>
        <taxon>Eukaryota</taxon>
        <taxon>Metazoa</taxon>
        <taxon>Chordata</taxon>
        <taxon>Craniata</taxon>
        <taxon>Vertebrata</taxon>
        <taxon>Euteleostomi</taxon>
        <taxon>Mammalia</taxon>
        <taxon>Eutheria</taxon>
        <taxon>Laurasiatheria</taxon>
        <taxon>Carnivora</taxon>
        <taxon>Caniformia</taxon>
        <taxon>Musteloidea</taxon>
        <taxon>Mustelidae</taxon>
        <taxon>Guloninae</taxon>
        <taxon>Gulo</taxon>
    </lineage>
</organism>
<evidence type="ECO:0000313" key="3">
    <source>
        <dbReference type="Proteomes" id="UP000269945"/>
    </source>
</evidence>
<feature type="compositionally biased region" description="Low complexity" evidence="1">
    <location>
        <begin position="1"/>
        <end position="17"/>
    </location>
</feature>
<name>A0A9X9LTP7_GULGU</name>
<feature type="region of interest" description="Disordered" evidence="1">
    <location>
        <begin position="1"/>
        <end position="41"/>
    </location>
</feature>
<sequence>MLPRSPVPSSVRSSRSSTGTRALSAWTGPATTTRPRPSGHGCAAAVRAAARMGLTPMTPTSAAAAPCGYRPAPPPTTPAQLR</sequence>
<feature type="compositionally biased region" description="Low complexity" evidence="1">
    <location>
        <begin position="57"/>
        <end position="66"/>
    </location>
</feature>
<feature type="non-terminal residue" evidence="2">
    <location>
        <position position="82"/>
    </location>
</feature>